<dbReference type="EMBL" id="BAAAOB010000001">
    <property type="protein sequence ID" value="GAA1779460.1"/>
    <property type="molecule type" value="Genomic_DNA"/>
</dbReference>
<keyword evidence="6" id="KW-1185">Reference proteome</keyword>
<sequence length="292" mass="30179">MNGDAGAPVIAVAGDLVEDIVVWADDDIAYGTDTRSRIFRVRGGSAANVATALAVHGGRPRLLTRVGDDGVGERLVSDLERVGVETRAQVAGTTGTIVILIDRSGERTMLPDRATAKEVEPFDPSWLDGASRLHVPLYGFETTPEAAVFHGLCAEATRRGIPVSVDASSAGLITWLGSERVRGILDEIDPQLVFANDDEAALLGLDLVEPPAGRTVVIKHGGDPVVIRTGAERLEVPVPPIGEVTDTTGAGDHFAAGFLLAVAGGAEPADAAQRGIAAAARVLGQPGAHVTA</sequence>
<dbReference type="PROSITE" id="PS00583">
    <property type="entry name" value="PFKB_KINASES_1"/>
    <property type="match status" value="1"/>
</dbReference>
<evidence type="ECO:0000256" key="2">
    <source>
        <dbReference type="ARBA" id="ARBA00022679"/>
    </source>
</evidence>
<feature type="domain" description="Carbohydrate kinase PfkB" evidence="4">
    <location>
        <begin position="34"/>
        <end position="288"/>
    </location>
</feature>
<keyword evidence="2" id="KW-0808">Transferase</keyword>
<dbReference type="SUPFAM" id="SSF53613">
    <property type="entry name" value="Ribokinase-like"/>
    <property type="match status" value="1"/>
</dbReference>
<dbReference type="Proteomes" id="UP001500851">
    <property type="component" value="Unassembled WGS sequence"/>
</dbReference>
<accession>A0ABN2L9W7</accession>
<evidence type="ECO:0000313" key="5">
    <source>
        <dbReference type="EMBL" id="GAA1779460.1"/>
    </source>
</evidence>
<dbReference type="PANTHER" id="PTHR43320:SF3">
    <property type="entry name" value="CARBOHYDRATE KINASE PFKB DOMAIN-CONTAINING PROTEIN"/>
    <property type="match status" value="1"/>
</dbReference>
<evidence type="ECO:0000256" key="1">
    <source>
        <dbReference type="ARBA" id="ARBA00010688"/>
    </source>
</evidence>
<organism evidence="5 6">
    <name type="scientific">Leucobacter iarius</name>
    <dbReference type="NCBI Taxonomy" id="333963"/>
    <lineage>
        <taxon>Bacteria</taxon>
        <taxon>Bacillati</taxon>
        <taxon>Actinomycetota</taxon>
        <taxon>Actinomycetes</taxon>
        <taxon>Micrococcales</taxon>
        <taxon>Microbacteriaceae</taxon>
        <taxon>Leucobacter</taxon>
    </lineage>
</organism>
<proteinExistence type="inferred from homology"/>
<comment type="caution">
    <text evidence="5">The sequence shown here is derived from an EMBL/GenBank/DDBJ whole genome shotgun (WGS) entry which is preliminary data.</text>
</comment>
<dbReference type="PANTHER" id="PTHR43320">
    <property type="entry name" value="SUGAR KINASE"/>
    <property type="match status" value="1"/>
</dbReference>
<dbReference type="Gene3D" id="3.40.1190.20">
    <property type="match status" value="1"/>
</dbReference>
<gene>
    <name evidence="5" type="ORF">GCM10009768_05410</name>
</gene>
<dbReference type="PROSITE" id="PS00584">
    <property type="entry name" value="PFKB_KINASES_2"/>
    <property type="match status" value="1"/>
</dbReference>
<dbReference type="InterPro" id="IPR002173">
    <property type="entry name" value="Carboh/pur_kinase_PfkB_CS"/>
</dbReference>
<evidence type="ECO:0000256" key="3">
    <source>
        <dbReference type="ARBA" id="ARBA00022777"/>
    </source>
</evidence>
<comment type="similarity">
    <text evidence="1">Belongs to the carbohydrate kinase PfkB family.</text>
</comment>
<protein>
    <submittedName>
        <fullName evidence="5">Sugar kinase</fullName>
    </submittedName>
</protein>
<dbReference type="GO" id="GO:0016301">
    <property type="term" value="F:kinase activity"/>
    <property type="evidence" value="ECO:0007669"/>
    <property type="project" value="UniProtKB-KW"/>
</dbReference>
<dbReference type="InterPro" id="IPR052700">
    <property type="entry name" value="Carb_kinase_PfkB-like"/>
</dbReference>
<dbReference type="Pfam" id="PF00294">
    <property type="entry name" value="PfkB"/>
    <property type="match status" value="1"/>
</dbReference>
<keyword evidence="3 5" id="KW-0418">Kinase</keyword>
<evidence type="ECO:0000313" key="6">
    <source>
        <dbReference type="Proteomes" id="UP001500851"/>
    </source>
</evidence>
<name>A0ABN2L9W7_9MICO</name>
<dbReference type="InterPro" id="IPR011611">
    <property type="entry name" value="PfkB_dom"/>
</dbReference>
<dbReference type="InterPro" id="IPR029056">
    <property type="entry name" value="Ribokinase-like"/>
</dbReference>
<reference evidence="5 6" key="1">
    <citation type="journal article" date="2019" name="Int. J. Syst. Evol. Microbiol.">
        <title>The Global Catalogue of Microorganisms (GCM) 10K type strain sequencing project: providing services to taxonomists for standard genome sequencing and annotation.</title>
        <authorList>
            <consortium name="The Broad Institute Genomics Platform"/>
            <consortium name="The Broad Institute Genome Sequencing Center for Infectious Disease"/>
            <person name="Wu L."/>
            <person name="Ma J."/>
        </authorList>
    </citation>
    <scope>NUCLEOTIDE SEQUENCE [LARGE SCALE GENOMIC DNA]</scope>
    <source>
        <strain evidence="5 6">JCM 14736</strain>
    </source>
</reference>
<evidence type="ECO:0000259" key="4">
    <source>
        <dbReference type="Pfam" id="PF00294"/>
    </source>
</evidence>